<dbReference type="InterPro" id="IPR016032">
    <property type="entry name" value="Sig_transdc_resp-reg_C-effctor"/>
</dbReference>
<organism evidence="4 5">
    <name type="scientific">Tenggerimyces flavus</name>
    <dbReference type="NCBI Taxonomy" id="1708749"/>
    <lineage>
        <taxon>Bacteria</taxon>
        <taxon>Bacillati</taxon>
        <taxon>Actinomycetota</taxon>
        <taxon>Actinomycetes</taxon>
        <taxon>Propionibacteriales</taxon>
        <taxon>Nocardioidaceae</taxon>
        <taxon>Tenggerimyces</taxon>
    </lineage>
</organism>
<accession>A0ABV7YFK2</accession>
<reference evidence="5" key="1">
    <citation type="journal article" date="2019" name="Int. J. Syst. Evol. Microbiol.">
        <title>The Global Catalogue of Microorganisms (GCM) 10K type strain sequencing project: providing services to taxonomists for standard genome sequencing and annotation.</title>
        <authorList>
            <consortium name="The Broad Institute Genomics Platform"/>
            <consortium name="The Broad Institute Genome Sequencing Center for Infectious Disease"/>
            <person name="Wu L."/>
            <person name="Ma J."/>
        </authorList>
    </citation>
    <scope>NUCLEOTIDE SEQUENCE [LARGE SCALE GENOMIC DNA]</scope>
    <source>
        <strain evidence="5">CGMCC 4.7241</strain>
    </source>
</reference>
<proteinExistence type="predicted"/>
<dbReference type="InterPro" id="IPR036388">
    <property type="entry name" value="WH-like_DNA-bd_sf"/>
</dbReference>
<dbReference type="PANTHER" id="PTHR16305:SF35">
    <property type="entry name" value="TRANSCRIPTIONAL ACTIVATOR DOMAIN"/>
    <property type="match status" value="1"/>
</dbReference>
<keyword evidence="1" id="KW-0547">Nucleotide-binding</keyword>
<keyword evidence="2" id="KW-0067">ATP-binding</keyword>
<dbReference type="EMBL" id="JBHRZH010000023">
    <property type="protein sequence ID" value="MFC3764126.1"/>
    <property type="molecule type" value="Genomic_DNA"/>
</dbReference>
<dbReference type="Gene3D" id="3.40.50.300">
    <property type="entry name" value="P-loop containing nucleotide triphosphate hydrolases"/>
    <property type="match status" value="1"/>
</dbReference>
<dbReference type="InterPro" id="IPR027417">
    <property type="entry name" value="P-loop_NTPase"/>
</dbReference>
<name>A0ABV7YFK2_9ACTN</name>
<dbReference type="InterPro" id="IPR011990">
    <property type="entry name" value="TPR-like_helical_dom_sf"/>
</dbReference>
<dbReference type="SMART" id="SM00421">
    <property type="entry name" value="HTH_LUXR"/>
    <property type="match status" value="1"/>
</dbReference>
<dbReference type="Pfam" id="PF13191">
    <property type="entry name" value="AAA_16"/>
    <property type="match status" value="1"/>
</dbReference>
<dbReference type="Gene3D" id="1.25.40.10">
    <property type="entry name" value="Tetratricopeptide repeat domain"/>
    <property type="match status" value="1"/>
</dbReference>
<dbReference type="RefSeq" id="WP_205114730.1">
    <property type="nucleotide sequence ID" value="NZ_JAFBCM010000001.1"/>
</dbReference>
<keyword evidence="5" id="KW-1185">Reference proteome</keyword>
<dbReference type="PROSITE" id="PS00622">
    <property type="entry name" value="HTH_LUXR_1"/>
    <property type="match status" value="1"/>
</dbReference>
<dbReference type="SUPFAM" id="SSF52540">
    <property type="entry name" value="P-loop containing nucleoside triphosphate hydrolases"/>
    <property type="match status" value="1"/>
</dbReference>
<comment type="caution">
    <text evidence="4">The sequence shown here is derived from an EMBL/GenBank/DDBJ whole genome shotgun (WGS) entry which is preliminary data.</text>
</comment>
<evidence type="ECO:0000313" key="5">
    <source>
        <dbReference type="Proteomes" id="UP001595699"/>
    </source>
</evidence>
<gene>
    <name evidence="4" type="ORF">ACFOUW_25050</name>
</gene>
<sequence length="876" mass="93330">MEALFERHDHVQTLMAAVAAATTRHSTAVLLTGEAGIGKTSLVREFLRRVGGGVKVMVGSCDDMLAPPALAPLRDAARGSGGPLERALAAGSPDQIFDALCAELDGAHPTVLVIEDVHWADDATLDLLHYLARRLYRLRVVLVLTFRDDEVDARHPLRPVLGALADSRVYRLALSPLTVESVRTLASGSGWDARELHELTAGNPFFVTEVLAAGAAAGGVPTSVVDAVLARLRSLDLSTLRVLEQLCILPGAITLEVARHVVGDALHELSVAERSGLIELDGTGLRFRHEIARRALEQSLAPIRRRTMHADLVRKMLELGNAPLSCLIHHAVAAGDVATVLEYAPQAAREATQAGSHRQALVFFEALLPYVDSLPVAERAAVLDDYAWELHIAHRFTEAVVVGDSAITLREVVGSPVELAETLLRQSRHQLMAGDTSGALSTIDRAVSVASSTSSDSVRAAAAYYRGAILVLTGDPVTGIAALTEARSLAAAAGRTDFAALCLNYLGVAHGELALQGAPARQYLRDSLALALATGDHEAAARGYTNLVELLFCQGEWSSLPALLDEGSAFTSERGLWFHSYSLDAHVAMLHLRRGEWELAESLFGRLASAVEDPGLLDLFSTPAYGRLLARRGDPRAQELLASAWSRAVSLRSMAGLRYAATAYVEWAFLNGRDDIAHAVRDGVLALLPHGFTPAFGELLRYLSRAGVEVTSIPGLAEGYAAGLSGSWRAAAAAWERVGDPYEQALELAAAGSAEAMLQALSILDELGATATATIVRRRLKAIGVQRIPRGVQSSTRNNPAGLTDRQLDVLVLLARGLTNAEIAQQLVVSVRTVDHHVSAILSKLGARTRRDAAAAAYTLGIASDTDSPERSLLLA</sequence>
<dbReference type="PRINTS" id="PR00038">
    <property type="entry name" value="HTHLUXR"/>
</dbReference>
<dbReference type="SUPFAM" id="SSF48452">
    <property type="entry name" value="TPR-like"/>
    <property type="match status" value="1"/>
</dbReference>
<evidence type="ECO:0000259" key="3">
    <source>
        <dbReference type="PROSITE" id="PS50043"/>
    </source>
</evidence>
<feature type="domain" description="HTH luxR-type" evidence="3">
    <location>
        <begin position="796"/>
        <end position="861"/>
    </location>
</feature>
<evidence type="ECO:0000256" key="1">
    <source>
        <dbReference type="ARBA" id="ARBA00022741"/>
    </source>
</evidence>
<dbReference type="Gene3D" id="1.10.10.10">
    <property type="entry name" value="Winged helix-like DNA-binding domain superfamily/Winged helix DNA-binding domain"/>
    <property type="match status" value="1"/>
</dbReference>
<evidence type="ECO:0000256" key="2">
    <source>
        <dbReference type="ARBA" id="ARBA00022840"/>
    </source>
</evidence>
<protein>
    <submittedName>
        <fullName evidence="4">AAA family ATPase</fullName>
    </submittedName>
</protein>
<dbReference type="SMART" id="SM00382">
    <property type="entry name" value="AAA"/>
    <property type="match status" value="1"/>
</dbReference>
<evidence type="ECO:0000313" key="4">
    <source>
        <dbReference type="EMBL" id="MFC3764126.1"/>
    </source>
</evidence>
<dbReference type="InterPro" id="IPR041664">
    <property type="entry name" value="AAA_16"/>
</dbReference>
<dbReference type="CDD" id="cd06170">
    <property type="entry name" value="LuxR_C_like"/>
    <property type="match status" value="1"/>
</dbReference>
<dbReference type="Pfam" id="PF00196">
    <property type="entry name" value="GerE"/>
    <property type="match status" value="1"/>
</dbReference>
<dbReference type="Proteomes" id="UP001595699">
    <property type="component" value="Unassembled WGS sequence"/>
</dbReference>
<dbReference type="PANTHER" id="PTHR16305">
    <property type="entry name" value="TESTICULAR SOLUBLE ADENYLYL CYCLASE"/>
    <property type="match status" value="1"/>
</dbReference>
<dbReference type="InterPro" id="IPR003593">
    <property type="entry name" value="AAA+_ATPase"/>
</dbReference>
<dbReference type="InterPro" id="IPR000792">
    <property type="entry name" value="Tscrpt_reg_LuxR_C"/>
</dbReference>
<dbReference type="SUPFAM" id="SSF46894">
    <property type="entry name" value="C-terminal effector domain of the bipartite response regulators"/>
    <property type="match status" value="1"/>
</dbReference>
<dbReference type="PROSITE" id="PS50043">
    <property type="entry name" value="HTH_LUXR_2"/>
    <property type="match status" value="1"/>
</dbReference>